<evidence type="ECO:0000256" key="6">
    <source>
        <dbReference type="ARBA" id="ARBA00022990"/>
    </source>
</evidence>
<dbReference type="InterPro" id="IPR011993">
    <property type="entry name" value="PH-like_dom_sf"/>
</dbReference>
<dbReference type="InterPro" id="IPR015007">
    <property type="entry name" value="NUP2/50/61"/>
</dbReference>
<feature type="compositionally biased region" description="Basic and acidic residues" evidence="10">
    <location>
        <begin position="84"/>
        <end position="137"/>
    </location>
</feature>
<dbReference type="EMBL" id="HBKQ01023200">
    <property type="protein sequence ID" value="CAE2240823.1"/>
    <property type="molecule type" value="Transcribed_RNA"/>
</dbReference>
<feature type="compositionally biased region" description="Basic and acidic residues" evidence="10">
    <location>
        <begin position="183"/>
        <end position="199"/>
    </location>
</feature>
<proteinExistence type="predicted"/>
<feature type="compositionally biased region" description="Basic and acidic residues" evidence="10">
    <location>
        <begin position="432"/>
        <end position="445"/>
    </location>
</feature>
<evidence type="ECO:0000256" key="8">
    <source>
        <dbReference type="ARBA" id="ARBA00023132"/>
    </source>
</evidence>
<dbReference type="GO" id="GO:0005643">
    <property type="term" value="C:nuclear pore"/>
    <property type="evidence" value="ECO:0007669"/>
    <property type="project" value="UniProtKB-SubCell"/>
</dbReference>
<dbReference type="PROSITE" id="PS50196">
    <property type="entry name" value="RANBD1"/>
    <property type="match status" value="1"/>
</dbReference>
<evidence type="ECO:0000256" key="3">
    <source>
        <dbReference type="ARBA" id="ARBA00022737"/>
    </source>
</evidence>
<dbReference type="AlphaFoldDB" id="A0A7S4IV98"/>
<evidence type="ECO:0000256" key="5">
    <source>
        <dbReference type="ARBA" id="ARBA00022927"/>
    </source>
</evidence>
<sequence>MPDDQQPSKKKRTADVQLTKDDHDRMDSRGGDDDGMIDAKDDPRLKRGTFDRASTQVLKKRRILKVNRGPPKPAAPAAPAAEGGDEKKKDDDDAAESKAKEGAEDEKKEETKGSAEADAGGKDDDKGESGEGEEKKSNPFAAVSFASAAKTNPFAAVNLAASGKSPSGAGGGSTGFGFGAGTAKDKDGDGKEGGEDKPKSVFGSGTAATSGFGATSSGGTSTSVFGSGTAAASGFGAAFGGAASGSVGFGAAAKAAPTTGFGTSVFGATKPGTAVVPKINLPAPKPVSDEGAASPPGVFDTAAGDAANTGEEDEERVFQARVKMFRMVPSEKGTEKKDVESEAATAQAEVGPSVPPATTLAPTKGTESKDDDEKAAEEKEESADDKKKEEATGHNGNDKAALAAPSWKEVGMGPLRILMRRNPDTSGDEKDEEKASDDKKQEKATASRGSYRVVQRRESTPGGPGTKLILNLPLRSDGSCTVTRQAEKYVRLATVEVVEVQSEGGEVKDKGEGKKKTEQKTVLYLFKIKMAADADELQKRLEEACGMASS</sequence>
<accession>A0A7S4IV98</accession>
<evidence type="ECO:0000256" key="2">
    <source>
        <dbReference type="ARBA" id="ARBA00022448"/>
    </source>
</evidence>
<evidence type="ECO:0000256" key="4">
    <source>
        <dbReference type="ARBA" id="ARBA00022816"/>
    </source>
</evidence>
<organism evidence="12">
    <name type="scientific">Odontella aurita</name>
    <dbReference type="NCBI Taxonomy" id="265563"/>
    <lineage>
        <taxon>Eukaryota</taxon>
        <taxon>Sar</taxon>
        <taxon>Stramenopiles</taxon>
        <taxon>Ochrophyta</taxon>
        <taxon>Bacillariophyta</taxon>
        <taxon>Mediophyceae</taxon>
        <taxon>Biddulphiophycidae</taxon>
        <taxon>Eupodiscales</taxon>
        <taxon>Odontellaceae</taxon>
        <taxon>Odontella</taxon>
    </lineage>
</organism>
<keyword evidence="6" id="KW-0007">Acetylation</keyword>
<feature type="compositionally biased region" description="Gly residues" evidence="10">
    <location>
        <begin position="168"/>
        <end position="180"/>
    </location>
</feature>
<dbReference type="InterPro" id="IPR000156">
    <property type="entry name" value="Ran_bind_dom"/>
</dbReference>
<evidence type="ECO:0000256" key="9">
    <source>
        <dbReference type="ARBA" id="ARBA00023242"/>
    </source>
</evidence>
<feature type="compositionally biased region" description="Acidic residues" evidence="10">
    <location>
        <begin position="373"/>
        <end position="383"/>
    </location>
</feature>
<name>A0A7S4IV98_9STRA</name>
<dbReference type="GO" id="GO:0051028">
    <property type="term" value="P:mRNA transport"/>
    <property type="evidence" value="ECO:0007669"/>
    <property type="project" value="UniProtKB-KW"/>
</dbReference>
<reference evidence="12" key="1">
    <citation type="submission" date="2021-01" db="EMBL/GenBank/DDBJ databases">
        <authorList>
            <person name="Corre E."/>
            <person name="Pelletier E."/>
            <person name="Niang G."/>
            <person name="Scheremetjew M."/>
            <person name="Finn R."/>
            <person name="Kale V."/>
            <person name="Holt S."/>
            <person name="Cochrane G."/>
            <person name="Meng A."/>
            <person name="Brown T."/>
            <person name="Cohen L."/>
        </authorList>
    </citation>
    <scope>NUCLEOTIDE SEQUENCE</scope>
    <source>
        <strain evidence="12">Isolate 1302-5</strain>
    </source>
</reference>
<keyword evidence="8" id="KW-0906">Nuclear pore complex</keyword>
<evidence type="ECO:0000256" key="1">
    <source>
        <dbReference type="ARBA" id="ARBA00004567"/>
    </source>
</evidence>
<dbReference type="Gene3D" id="2.30.29.30">
    <property type="entry name" value="Pleckstrin-homology domain (PH domain)/Phosphotyrosine-binding domain (PTB)"/>
    <property type="match status" value="1"/>
</dbReference>
<feature type="compositionally biased region" description="Basic and acidic residues" evidence="10">
    <location>
        <begin position="18"/>
        <end position="50"/>
    </location>
</feature>
<feature type="region of interest" description="Disordered" evidence="10">
    <location>
        <begin position="160"/>
        <end position="225"/>
    </location>
</feature>
<evidence type="ECO:0000256" key="7">
    <source>
        <dbReference type="ARBA" id="ARBA00023010"/>
    </source>
</evidence>
<keyword evidence="4" id="KW-0509">mRNA transport</keyword>
<feature type="compositionally biased region" description="Low complexity" evidence="10">
    <location>
        <begin position="202"/>
        <end position="225"/>
    </location>
</feature>
<dbReference type="InterPro" id="IPR045255">
    <property type="entry name" value="RanBP1-like"/>
</dbReference>
<keyword evidence="9" id="KW-0539">Nucleus</keyword>
<gene>
    <name evidence="12" type="ORF">OAUR00152_LOCUS15805</name>
</gene>
<feature type="domain" description="RanBD1" evidence="11">
    <location>
        <begin position="309"/>
        <end position="544"/>
    </location>
</feature>
<protein>
    <recommendedName>
        <fullName evidence="11">RanBD1 domain-containing protein</fullName>
    </recommendedName>
</protein>
<feature type="region of interest" description="Disordered" evidence="10">
    <location>
        <begin position="281"/>
        <end position="470"/>
    </location>
</feature>
<dbReference type="GO" id="GO:0015031">
    <property type="term" value="P:protein transport"/>
    <property type="evidence" value="ECO:0007669"/>
    <property type="project" value="UniProtKB-KW"/>
</dbReference>
<comment type="subcellular location">
    <subcellularLocation>
        <location evidence="1">Nucleus</location>
        <location evidence="1">Nuclear pore complex</location>
    </subcellularLocation>
</comment>
<keyword evidence="5" id="KW-0653">Protein transport</keyword>
<evidence type="ECO:0000259" key="11">
    <source>
        <dbReference type="PROSITE" id="PS50196"/>
    </source>
</evidence>
<dbReference type="Pfam" id="PF08911">
    <property type="entry name" value="NUP50"/>
    <property type="match status" value="1"/>
</dbReference>
<keyword evidence="7" id="KW-0811">Translocation</keyword>
<keyword evidence="2" id="KW-0813">Transport</keyword>
<evidence type="ECO:0000313" key="12">
    <source>
        <dbReference type="EMBL" id="CAE2240823.1"/>
    </source>
</evidence>
<keyword evidence="3" id="KW-0677">Repeat</keyword>
<feature type="region of interest" description="Disordered" evidence="10">
    <location>
        <begin position="1"/>
        <end position="139"/>
    </location>
</feature>
<evidence type="ECO:0000256" key="10">
    <source>
        <dbReference type="SAM" id="MobiDB-lite"/>
    </source>
</evidence>
<dbReference type="PANTHER" id="PTHR23138">
    <property type="entry name" value="RAN BINDING PROTEIN"/>
    <property type="match status" value="1"/>
</dbReference>